<organism evidence="2 3">
    <name type="scientific">Romanomermis culicivorax</name>
    <name type="common">Nematode worm</name>
    <dbReference type="NCBI Taxonomy" id="13658"/>
    <lineage>
        <taxon>Eukaryota</taxon>
        <taxon>Metazoa</taxon>
        <taxon>Ecdysozoa</taxon>
        <taxon>Nematoda</taxon>
        <taxon>Enoplea</taxon>
        <taxon>Dorylaimia</taxon>
        <taxon>Mermithida</taxon>
        <taxon>Mermithoidea</taxon>
        <taxon>Mermithidae</taxon>
        <taxon>Romanomermis</taxon>
    </lineage>
</organism>
<protein>
    <submittedName>
        <fullName evidence="3">Uncharacterized protein</fullName>
    </submittedName>
</protein>
<keyword evidence="1" id="KW-0472">Membrane</keyword>
<feature type="transmembrane region" description="Helical" evidence="1">
    <location>
        <begin position="93"/>
        <end position="114"/>
    </location>
</feature>
<evidence type="ECO:0000313" key="3">
    <source>
        <dbReference type="WBParaSite" id="nRc.2.0.1.t08207-RA"/>
    </source>
</evidence>
<accession>A0A915I249</accession>
<keyword evidence="1" id="KW-0812">Transmembrane</keyword>
<dbReference type="PROSITE" id="PS51257">
    <property type="entry name" value="PROKAR_LIPOPROTEIN"/>
    <property type="match status" value="1"/>
</dbReference>
<reference evidence="3" key="1">
    <citation type="submission" date="2022-11" db="UniProtKB">
        <authorList>
            <consortium name="WormBaseParasite"/>
        </authorList>
    </citation>
    <scope>IDENTIFICATION</scope>
</reference>
<keyword evidence="1" id="KW-1133">Transmembrane helix</keyword>
<evidence type="ECO:0000256" key="1">
    <source>
        <dbReference type="SAM" id="Phobius"/>
    </source>
</evidence>
<sequence>MAAEGTRTKTAQVGSCGEPQMVALLCGLSVGCMCAGNTSTKKNKAQTRLENKQLVLDEVNKTKHKEKQILLFKSFFSMMAALASIGGRSVVSLVILAVALVLAVSIVVVAVGIPRIIVAIKADRTGVVVSAVIGAIMAA</sequence>
<dbReference type="Proteomes" id="UP000887565">
    <property type="component" value="Unplaced"/>
</dbReference>
<proteinExistence type="predicted"/>
<name>A0A915I249_ROMCU</name>
<dbReference type="WBParaSite" id="nRc.2.0.1.t08207-RA">
    <property type="protein sequence ID" value="nRc.2.0.1.t08207-RA"/>
    <property type="gene ID" value="nRc.2.0.1.g08207"/>
</dbReference>
<keyword evidence="2" id="KW-1185">Reference proteome</keyword>
<feature type="transmembrane region" description="Helical" evidence="1">
    <location>
        <begin position="70"/>
        <end position="87"/>
    </location>
</feature>
<evidence type="ECO:0000313" key="2">
    <source>
        <dbReference type="Proteomes" id="UP000887565"/>
    </source>
</evidence>
<dbReference type="AlphaFoldDB" id="A0A915I249"/>